<proteinExistence type="inferred from homology"/>
<keyword evidence="6 9" id="KW-1133">Transmembrane helix</keyword>
<comment type="subcellular location">
    <subcellularLocation>
        <location evidence="9">Cellular thylakoid membrane</location>
        <topology evidence="9">Multi-pass membrane protein</topology>
    </subcellularLocation>
    <subcellularLocation>
        <location evidence="1">Membrane</location>
        <topology evidence="1">Multi-pass membrane protein</topology>
    </subcellularLocation>
</comment>
<evidence type="ECO:0000256" key="3">
    <source>
        <dbReference type="ARBA" id="ARBA00022531"/>
    </source>
</evidence>
<keyword evidence="7 9" id="KW-0793">Thylakoid</keyword>
<reference evidence="10" key="2">
    <citation type="journal article" date="2021" name="Mar. Drugs">
        <title>Genome Reduction and Secondary Metabolism of the Marine Sponge-Associated Cyanobacterium Leptothoe.</title>
        <authorList>
            <person name="Konstantinou D."/>
            <person name="Popin R.V."/>
            <person name="Fewer D.P."/>
            <person name="Sivonen K."/>
            <person name="Gkelis S."/>
        </authorList>
    </citation>
    <scope>NUCLEOTIDE SEQUENCE</scope>
    <source>
        <strain evidence="10">TAU-MAC 1115</strain>
    </source>
</reference>
<evidence type="ECO:0000256" key="5">
    <source>
        <dbReference type="ARBA" id="ARBA00022836"/>
    </source>
</evidence>
<evidence type="ECO:0000256" key="7">
    <source>
        <dbReference type="ARBA" id="ARBA00023078"/>
    </source>
</evidence>
<evidence type="ECO:0000256" key="2">
    <source>
        <dbReference type="ARBA" id="ARBA00006458"/>
    </source>
</evidence>
<keyword evidence="3 9" id="KW-0602">Photosynthesis</keyword>
<dbReference type="HAMAP" id="MF_00474">
    <property type="entry name" value="PSI_PsaK"/>
    <property type="match status" value="1"/>
</dbReference>
<dbReference type="GO" id="GO:0015979">
    <property type="term" value="P:photosynthesis"/>
    <property type="evidence" value="ECO:0007669"/>
    <property type="project" value="UniProtKB-UniRule"/>
</dbReference>
<organism evidence="10 11">
    <name type="scientific">Leptothoe spongobia TAU-MAC 1115</name>
    <dbReference type="NCBI Taxonomy" id="1967444"/>
    <lineage>
        <taxon>Bacteria</taxon>
        <taxon>Bacillati</taxon>
        <taxon>Cyanobacteriota</taxon>
        <taxon>Cyanophyceae</taxon>
        <taxon>Nodosilineales</taxon>
        <taxon>Cymatolegaceae</taxon>
        <taxon>Leptothoe</taxon>
        <taxon>Leptothoe spongobia</taxon>
    </lineage>
</organism>
<keyword evidence="5 9" id="KW-0603">Photosystem I</keyword>
<name>A0A947DBE2_9CYAN</name>
<feature type="transmembrane region" description="Helical" evidence="9">
    <location>
        <begin position="20"/>
        <end position="40"/>
    </location>
</feature>
<dbReference type="Pfam" id="PF01241">
    <property type="entry name" value="PSI_PSAK"/>
    <property type="match status" value="1"/>
</dbReference>
<evidence type="ECO:0000256" key="8">
    <source>
        <dbReference type="ARBA" id="ARBA00023136"/>
    </source>
</evidence>
<keyword evidence="4 9" id="KW-0812">Transmembrane</keyword>
<dbReference type="NCBIfam" id="TIGR03049">
    <property type="entry name" value="PS_I_psaK"/>
    <property type="match status" value="1"/>
</dbReference>
<protein>
    <recommendedName>
        <fullName evidence="9">Photosystem I reaction center subunit PsaK</fullName>
    </recommendedName>
    <alternativeName>
        <fullName evidence="9">Photosystem I subunit X</fullName>
    </alternativeName>
</protein>
<evidence type="ECO:0000256" key="1">
    <source>
        <dbReference type="ARBA" id="ARBA00004141"/>
    </source>
</evidence>
<dbReference type="Proteomes" id="UP000717364">
    <property type="component" value="Unassembled WGS sequence"/>
</dbReference>
<evidence type="ECO:0000256" key="6">
    <source>
        <dbReference type="ARBA" id="ARBA00022989"/>
    </source>
</evidence>
<dbReference type="InterPro" id="IPR037101">
    <property type="entry name" value="PSI_PsaK_bact"/>
</dbReference>
<reference evidence="10" key="1">
    <citation type="submission" date="2020-11" db="EMBL/GenBank/DDBJ databases">
        <authorList>
            <person name="Konstantinou D."/>
            <person name="Gkelis S."/>
            <person name="Popin R."/>
            <person name="Fewer D."/>
            <person name="Sivonen K."/>
        </authorList>
    </citation>
    <scope>NUCLEOTIDE SEQUENCE</scope>
    <source>
        <strain evidence="10">TAU-MAC 1115</strain>
    </source>
</reference>
<dbReference type="EMBL" id="JADOES010000003">
    <property type="protein sequence ID" value="MBT9314145.1"/>
    <property type="molecule type" value="Genomic_DNA"/>
</dbReference>
<sequence>MFYLPSLLAVTPSTVEWSPKVALVMIICNILAIALGNYGIKHKNVGLSLPSPEFFGGMGHGAMLACTSLGHVIGIGAIIGLASIGVL</sequence>
<feature type="transmembrane region" description="Helical" evidence="9">
    <location>
        <begin position="61"/>
        <end position="84"/>
    </location>
</feature>
<keyword evidence="8 9" id="KW-0472">Membrane</keyword>
<evidence type="ECO:0000256" key="4">
    <source>
        <dbReference type="ARBA" id="ARBA00022692"/>
    </source>
</evidence>
<dbReference type="InterPro" id="IPR035982">
    <property type="entry name" value="PSI_centre_PsaK_sf"/>
</dbReference>
<gene>
    <name evidence="9 10" type="primary">psaK</name>
    <name evidence="10" type="ORF">IXB50_01750</name>
</gene>
<dbReference type="GO" id="GO:0031676">
    <property type="term" value="C:plasma membrane-derived thylakoid membrane"/>
    <property type="evidence" value="ECO:0007669"/>
    <property type="project" value="UniProtKB-SubCell"/>
</dbReference>
<evidence type="ECO:0000313" key="10">
    <source>
        <dbReference type="EMBL" id="MBT9314145.1"/>
    </source>
</evidence>
<dbReference type="InterPro" id="IPR000549">
    <property type="entry name" value="PSI_PsaG/PsaK"/>
</dbReference>
<dbReference type="GO" id="GO:0009522">
    <property type="term" value="C:photosystem I"/>
    <property type="evidence" value="ECO:0007669"/>
    <property type="project" value="UniProtKB-KW"/>
</dbReference>
<accession>A0A947DBE2</accession>
<dbReference type="Gene3D" id="1.20.860.20">
    <property type="entry name" value="Photosystem I PsaK, reaction centre"/>
    <property type="match status" value="1"/>
</dbReference>
<dbReference type="SUPFAM" id="SSF81563">
    <property type="entry name" value="Photosystem I reaction center subunit X, PsaK"/>
    <property type="match status" value="1"/>
</dbReference>
<comment type="caution">
    <text evidence="10">The sequence shown here is derived from an EMBL/GenBank/DDBJ whole genome shotgun (WGS) entry which is preliminary data.</text>
</comment>
<comment type="similarity">
    <text evidence="2 9">Belongs to the PsaG/PsaK family.</text>
</comment>
<keyword evidence="11" id="KW-1185">Reference proteome</keyword>
<dbReference type="InterPro" id="IPR017492">
    <property type="entry name" value="PSI_PsaK"/>
</dbReference>
<evidence type="ECO:0000256" key="9">
    <source>
        <dbReference type="HAMAP-Rule" id="MF_00474"/>
    </source>
</evidence>
<dbReference type="AlphaFoldDB" id="A0A947DBE2"/>
<evidence type="ECO:0000313" key="11">
    <source>
        <dbReference type="Proteomes" id="UP000717364"/>
    </source>
</evidence>
<dbReference type="PROSITE" id="PS01026">
    <property type="entry name" value="PHOTOSYSTEM_I_PSAGK"/>
    <property type="match status" value="1"/>
</dbReference>